<keyword evidence="2" id="KW-0489">Methyltransferase</keyword>
<dbReference type="GO" id="GO:0032259">
    <property type="term" value="P:methylation"/>
    <property type="evidence" value="ECO:0007669"/>
    <property type="project" value="UniProtKB-KW"/>
</dbReference>
<dbReference type="RefSeq" id="WP_217288134.1">
    <property type="nucleotide sequence ID" value="NZ_CP077683.1"/>
</dbReference>
<keyword evidence="3" id="KW-1185">Reference proteome</keyword>
<keyword evidence="2" id="KW-0808">Transferase</keyword>
<reference evidence="2 3" key="1">
    <citation type="submission" date="2021-06" db="EMBL/GenBank/DDBJ databases">
        <title>Gemonas diversity in paddy soil.</title>
        <authorList>
            <person name="Liu G."/>
        </authorList>
    </citation>
    <scope>NUCLEOTIDE SEQUENCE [LARGE SCALE GENOMIC DNA]</scope>
    <source>
        <strain evidence="2 3">RG2</strain>
    </source>
</reference>
<evidence type="ECO:0000313" key="3">
    <source>
        <dbReference type="Proteomes" id="UP000683559"/>
    </source>
</evidence>
<dbReference type="GO" id="GO:0008168">
    <property type="term" value="F:methyltransferase activity"/>
    <property type="evidence" value="ECO:0007669"/>
    <property type="project" value="UniProtKB-KW"/>
</dbReference>
<name>A0ABX8LMT9_9BACT</name>
<dbReference type="PANTHER" id="PTHR43591">
    <property type="entry name" value="METHYLTRANSFERASE"/>
    <property type="match status" value="1"/>
</dbReference>
<dbReference type="EMBL" id="CP077683">
    <property type="protein sequence ID" value="QXE91553.1"/>
    <property type="molecule type" value="Genomic_DNA"/>
</dbReference>
<dbReference type="CDD" id="cd02440">
    <property type="entry name" value="AdoMet_MTases"/>
    <property type="match status" value="1"/>
</dbReference>
<accession>A0ABX8LMT9</accession>
<dbReference type="Proteomes" id="UP000683559">
    <property type="component" value="Chromosome"/>
</dbReference>
<evidence type="ECO:0000259" key="1">
    <source>
        <dbReference type="Pfam" id="PF08241"/>
    </source>
</evidence>
<proteinExistence type="predicted"/>
<sequence length="299" mass="33008">MIEVTCPMDGEIISRNHQGLFCPQCGNGFPEVDVLGKLTPDLRCLERSSQVTLTFTVPYTPLESVQVKQFGKATTAAGSYHSREKLRRLYKTKLQKEIIFYVERLLNEVGQEARILDLGCGSGGNKRYLNDIGFKSVLSVDFMAPGAEYLVDVHRLPFAAGTFDMILTTATLEHFYNPYIAFSEMSRVLKPGGMLIASGSFWEGWHGNSCFHFTPGGMDILCNSAGLEIADLWSGWGFIPSVATHALGLGRFKNVTYQLQTLFDSAITLIAGKEAAKKHKFRTSGSFGIMARKHCGQAL</sequence>
<dbReference type="InterPro" id="IPR013216">
    <property type="entry name" value="Methyltransf_11"/>
</dbReference>
<gene>
    <name evidence="2" type="ORF">KP001_03120</name>
</gene>
<protein>
    <submittedName>
        <fullName evidence="2">Class I SAM-dependent methyltransferase</fullName>
    </submittedName>
</protein>
<evidence type="ECO:0000313" key="2">
    <source>
        <dbReference type="EMBL" id="QXE91553.1"/>
    </source>
</evidence>
<dbReference type="Pfam" id="PF08241">
    <property type="entry name" value="Methyltransf_11"/>
    <property type="match status" value="1"/>
</dbReference>
<dbReference type="PANTHER" id="PTHR43591:SF110">
    <property type="entry name" value="RHODANESE DOMAIN-CONTAINING PROTEIN"/>
    <property type="match status" value="1"/>
</dbReference>
<organism evidence="2 3">
    <name type="scientific">Geomonas subterranea</name>
    <dbReference type="NCBI Taxonomy" id="2847989"/>
    <lineage>
        <taxon>Bacteria</taxon>
        <taxon>Pseudomonadati</taxon>
        <taxon>Thermodesulfobacteriota</taxon>
        <taxon>Desulfuromonadia</taxon>
        <taxon>Geobacterales</taxon>
        <taxon>Geobacteraceae</taxon>
        <taxon>Geomonas</taxon>
    </lineage>
</organism>
<feature type="domain" description="Methyltransferase type 11" evidence="1">
    <location>
        <begin position="116"/>
        <end position="196"/>
    </location>
</feature>